<sequence>MAHSKAPGLGITERASERPANARAKRAIDENLTAASPPSRKCPRRRGGPRHNVVRPELDEVIRMGRKAASRAASSRCELTTHEKLPSSRLRGKKKSTLATSERNEDQPSSHGGLAEENTPRVDAAVVGARQLRLPRRRPRRTDAAPAGAGREERTGQTAGASGVCLPRRGRLRSAHYNGVQRPTRPVPGALAKKTHAARGRSTSRQQISNMKHSKFGSS</sequence>
<evidence type="ECO:0000313" key="2">
    <source>
        <dbReference type="EMBL" id="EJK63407.1"/>
    </source>
</evidence>
<gene>
    <name evidence="2" type="ORF">THAOC_15934</name>
</gene>
<dbReference type="Proteomes" id="UP000266841">
    <property type="component" value="Unassembled WGS sequence"/>
</dbReference>
<feature type="compositionally biased region" description="Basic and acidic residues" evidence="1">
    <location>
        <begin position="54"/>
        <end position="63"/>
    </location>
</feature>
<feature type="compositionally biased region" description="Polar residues" evidence="1">
    <location>
        <begin position="201"/>
        <end position="211"/>
    </location>
</feature>
<accession>K0SYT8</accession>
<evidence type="ECO:0000256" key="1">
    <source>
        <dbReference type="SAM" id="MobiDB-lite"/>
    </source>
</evidence>
<dbReference type="EMBL" id="AGNL01018268">
    <property type="protein sequence ID" value="EJK63407.1"/>
    <property type="molecule type" value="Genomic_DNA"/>
</dbReference>
<evidence type="ECO:0000313" key="3">
    <source>
        <dbReference type="Proteomes" id="UP000266841"/>
    </source>
</evidence>
<organism evidence="2 3">
    <name type="scientific">Thalassiosira oceanica</name>
    <name type="common">Marine diatom</name>
    <dbReference type="NCBI Taxonomy" id="159749"/>
    <lineage>
        <taxon>Eukaryota</taxon>
        <taxon>Sar</taxon>
        <taxon>Stramenopiles</taxon>
        <taxon>Ochrophyta</taxon>
        <taxon>Bacillariophyta</taxon>
        <taxon>Coscinodiscophyceae</taxon>
        <taxon>Thalassiosirophycidae</taxon>
        <taxon>Thalassiosirales</taxon>
        <taxon>Thalassiosiraceae</taxon>
        <taxon>Thalassiosira</taxon>
    </lineage>
</organism>
<protein>
    <submittedName>
        <fullName evidence="2">Uncharacterized protein</fullName>
    </submittedName>
</protein>
<feature type="region of interest" description="Disordered" evidence="1">
    <location>
        <begin position="1"/>
        <end position="219"/>
    </location>
</feature>
<proteinExistence type="predicted"/>
<keyword evidence="3" id="KW-1185">Reference proteome</keyword>
<reference evidence="2 3" key="1">
    <citation type="journal article" date="2012" name="Genome Biol.">
        <title>Genome and low-iron response of an oceanic diatom adapted to chronic iron limitation.</title>
        <authorList>
            <person name="Lommer M."/>
            <person name="Specht M."/>
            <person name="Roy A.S."/>
            <person name="Kraemer L."/>
            <person name="Andreson R."/>
            <person name="Gutowska M.A."/>
            <person name="Wolf J."/>
            <person name="Bergner S.V."/>
            <person name="Schilhabel M.B."/>
            <person name="Klostermeier U.C."/>
            <person name="Beiko R.G."/>
            <person name="Rosenstiel P."/>
            <person name="Hippler M."/>
            <person name="Laroche J."/>
        </authorList>
    </citation>
    <scope>NUCLEOTIDE SEQUENCE [LARGE SCALE GENOMIC DNA]</scope>
    <source>
        <strain evidence="2 3">CCMP1005</strain>
    </source>
</reference>
<comment type="caution">
    <text evidence="2">The sequence shown here is derived from an EMBL/GenBank/DDBJ whole genome shotgun (WGS) entry which is preliminary data.</text>
</comment>
<feature type="compositionally biased region" description="Basic residues" evidence="1">
    <location>
        <begin position="41"/>
        <end position="53"/>
    </location>
</feature>
<name>K0SYT8_THAOC</name>
<dbReference type="AlphaFoldDB" id="K0SYT8"/>